<dbReference type="EMBL" id="JADXDR010000014">
    <property type="protein sequence ID" value="KAI7845680.1"/>
    <property type="molecule type" value="Genomic_DNA"/>
</dbReference>
<dbReference type="GO" id="GO:0003755">
    <property type="term" value="F:peptidyl-prolyl cis-trans isomerase activity"/>
    <property type="evidence" value="ECO:0007669"/>
    <property type="project" value="UniProtKB-EC"/>
</dbReference>
<dbReference type="PANTHER" id="PTHR46512:SF9">
    <property type="entry name" value="PEPTIDYLPROLYL ISOMERASE"/>
    <property type="match status" value="1"/>
</dbReference>
<evidence type="ECO:0000256" key="5">
    <source>
        <dbReference type="PROSITE-ProRule" id="PRU00339"/>
    </source>
</evidence>
<dbReference type="InterPro" id="IPR019734">
    <property type="entry name" value="TPR_rpt"/>
</dbReference>
<evidence type="ECO:0000256" key="4">
    <source>
        <dbReference type="ARBA" id="ARBA00023235"/>
    </source>
</evidence>
<sequence>MFGGGDIGNAFGMDQGKAMEASFKEFLARPENAALVEAQQRKEAKQAVQLQEKVRALHFREKTFTNDPSGDFGKWAQNPRVIEMLREAKRLMDEGYLVEDEVEQFMIRQLQDPKHEAYEDFKRKTKQLTERRKGNDAYRNGDYAKALHHYERALSVVELVQGLSRADQAEVDVNRLAVYLNLAAVHMAQKEFGAAVTFCDKALELQPGNPKALLRRCRAHTGRHDYAAAEADLAALRAADPYSIEAAEQAVALERARQVDKRKEAAVFGSMFERGSLGAGTA</sequence>
<comment type="caution">
    <text evidence="6">The sequence shown here is derived from an EMBL/GenBank/DDBJ whole genome shotgun (WGS) entry which is preliminary data.</text>
</comment>
<dbReference type="PANTHER" id="PTHR46512">
    <property type="entry name" value="PEPTIDYLPROLYL ISOMERASE"/>
    <property type="match status" value="1"/>
</dbReference>
<proteinExistence type="predicted"/>
<dbReference type="SMART" id="SM00028">
    <property type="entry name" value="TPR"/>
    <property type="match status" value="3"/>
</dbReference>
<dbReference type="SUPFAM" id="SSF48452">
    <property type="entry name" value="TPR-like"/>
    <property type="match status" value="1"/>
</dbReference>
<organism evidence="6 7">
    <name type="scientific">Chlorella ohadii</name>
    <dbReference type="NCBI Taxonomy" id="2649997"/>
    <lineage>
        <taxon>Eukaryota</taxon>
        <taxon>Viridiplantae</taxon>
        <taxon>Chlorophyta</taxon>
        <taxon>core chlorophytes</taxon>
        <taxon>Trebouxiophyceae</taxon>
        <taxon>Chlorellales</taxon>
        <taxon>Chlorellaceae</taxon>
        <taxon>Chlorella clade</taxon>
        <taxon>Chlorella</taxon>
    </lineage>
</organism>
<gene>
    <name evidence="6" type="ORF">COHA_000794</name>
</gene>
<keyword evidence="4" id="KW-0413">Isomerase</keyword>
<reference evidence="6" key="1">
    <citation type="submission" date="2020-11" db="EMBL/GenBank/DDBJ databases">
        <title>Chlorella ohadii genome sequencing and assembly.</title>
        <authorList>
            <person name="Murik O."/>
            <person name="Treves H."/>
            <person name="Kedem I."/>
            <person name="Shotland Y."/>
            <person name="Kaplan A."/>
        </authorList>
    </citation>
    <scope>NUCLEOTIDE SEQUENCE</scope>
    <source>
        <strain evidence="6">1</strain>
    </source>
</reference>
<feature type="repeat" description="TPR" evidence="5">
    <location>
        <begin position="176"/>
        <end position="209"/>
    </location>
</feature>
<keyword evidence="5" id="KW-0802">TPR repeat</keyword>
<dbReference type="PROSITE" id="PS50005">
    <property type="entry name" value="TPR"/>
    <property type="match status" value="1"/>
</dbReference>
<dbReference type="InterPro" id="IPR011990">
    <property type="entry name" value="TPR-like_helical_dom_sf"/>
</dbReference>
<name>A0AAD5DX72_9CHLO</name>
<accession>A0AAD5DX72</accession>
<dbReference type="AlphaFoldDB" id="A0AAD5DX72"/>
<evidence type="ECO:0000256" key="1">
    <source>
        <dbReference type="ARBA" id="ARBA00000971"/>
    </source>
</evidence>
<evidence type="ECO:0000313" key="7">
    <source>
        <dbReference type="Proteomes" id="UP001205105"/>
    </source>
</evidence>
<evidence type="ECO:0000256" key="2">
    <source>
        <dbReference type="ARBA" id="ARBA00013194"/>
    </source>
</evidence>
<evidence type="ECO:0000256" key="3">
    <source>
        <dbReference type="ARBA" id="ARBA00023110"/>
    </source>
</evidence>
<keyword evidence="7" id="KW-1185">Reference proteome</keyword>
<protein>
    <recommendedName>
        <fullName evidence="2">peptidylprolyl isomerase</fullName>
        <ecNumber evidence="2">5.2.1.8</ecNumber>
    </recommendedName>
</protein>
<dbReference type="InterPro" id="IPR050754">
    <property type="entry name" value="FKBP4/5/8-like"/>
</dbReference>
<evidence type="ECO:0000313" key="6">
    <source>
        <dbReference type="EMBL" id="KAI7845680.1"/>
    </source>
</evidence>
<comment type="catalytic activity">
    <reaction evidence="1">
        <text>[protein]-peptidylproline (omega=180) = [protein]-peptidylproline (omega=0)</text>
        <dbReference type="Rhea" id="RHEA:16237"/>
        <dbReference type="Rhea" id="RHEA-COMP:10747"/>
        <dbReference type="Rhea" id="RHEA-COMP:10748"/>
        <dbReference type="ChEBI" id="CHEBI:83833"/>
        <dbReference type="ChEBI" id="CHEBI:83834"/>
        <dbReference type="EC" id="5.2.1.8"/>
    </reaction>
</comment>
<dbReference type="EC" id="5.2.1.8" evidence="2"/>
<dbReference type="Gene3D" id="1.25.40.10">
    <property type="entry name" value="Tetratricopeptide repeat domain"/>
    <property type="match status" value="1"/>
</dbReference>
<dbReference type="Pfam" id="PF14559">
    <property type="entry name" value="TPR_19"/>
    <property type="match status" value="1"/>
</dbReference>
<dbReference type="Proteomes" id="UP001205105">
    <property type="component" value="Unassembled WGS sequence"/>
</dbReference>
<keyword evidence="3" id="KW-0697">Rotamase</keyword>